<evidence type="ECO:0000259" key="2">
    <source>
        <dbReference type="Pfam" id="PF01541"/>
    </source>
</evidence>
<dbReference type="InterPro" id="IPR035901">
    <property type="entry name" value="GIY-YIG_endonuc_sf"/>
</dbReference>
<evidence type="ECO:0000313" key="4">
    <source>
        <dbReference type="Proteomes" id="UP000076078"/>
    </source>
</evidence>
<dbReference type="EMBL" id="LODT01000011">
    <property type="protein sequence ID" value="KYR01157.1"/>
    <property type="molecule type" value="Genomic_DNA"/>
</dbReference>
<keyword evidence="4" id="KW-1185">Reference proteome</keyword>
<dbReference type="Gene3D" id="3.40.1440.10">
    <property type="entry name" value="GIY-YIG endonuclease"/>
    <property type="match status" value="1"/>
</dbReference>
<dbReference type="InParanoid" id="A0A152A500"/>
<dbReference type="AlphaFoldDB" id="A0A152A500"/>
<evidence type="ECO:0000256" key="1">
    <source>
        <dbReference type="SAM" id="SignalP"/>
    </source>
</evidence>
<accession>A0A152A500</accession>
<comment type="caution">
    <text evidence="3">The sequence shown here is derived from an EMBL/GenBank/DDBJ whole genome shotgun (WGS) entry which is preliminary data.</text>
</comment>
<feature type="domain" description="GIY-YIG" evidence="2">
    <location>
        <begin position="128"/>
        <end position="158"/>
    </location>
</feature>
<sequence>MIPKHTYLFIVILLYVLPIKCDKFTTTLQTIPNNWICVNNDFNDIKHIARNRGLPTPAHATLRPNGLPLRNANTQMIFANVGYPTQNAPVPGTNTFAGFRRYIMNFNAVAPPFDVATFTHWNPFPPQPGVYMYFNENGDALYIGESGVNLQDRFRKHDPVHTDPESVNQIINCPDDNNSVGCVVCWRSLAGVGITHNYRSKIIEALLLSTLCSSQNIEGGGDYTRIPLDNVSGQHCVLTPAGTPVNALVYANYIIDNLQTIINNLDLTNNQCF</sequence>
<feature type="signal peptide" evidence="1">
    <location>
        <begin position="1"/>
        <end position="21"/>
    </location>
</feature>
<gene>
    <name evidence="3" type="ORF">DLAC_02266</name>
</gene>
<dbReference type="Pfam" id="PF01541">
    <property type="entry name" value="GIY-YIG"/>
    <property type="match status" value="1"/>
</dbReference>
<proteinExistence type="predicted"/>
<dbReference type="SUPFAM" id="SSF82771">
    <property type="entry name" value="GIY-YIG endonuclease"/>
    <property type="match status" value="1"/>
</dbReference>
<dbReference type="InterPro" id="IPR000305">
    <property type="entry name" value="GIY-YIG_endonuc"/>
</dbReference>
<keyword evidence="1" id="KW-0732">Signal</keyword>
<protein>
    <recommendedName>
        <fullName evidence="2">GIY-YIG domain-containing protein</fullName>
    </recommendedName>
</protein>
<name>A0A152A500_TIELA</name>
<reference evidence="3 4" key="1">
    <citation type="submission" date="2015-12" db="EMBL/GenBank/DDBJ databases">
        <title>Dictyostelia acquired genes for synthesis and detection of signals that induce cell-type specialization by lateral gene transfer from prokaryotes.</title>
        <authorList>
            <person name="Gloeckner G."/>
            <person name="Schaap P."/>
        </authorList>
    </citation>
    <scope>NUCLEOTIDE SEQUENCE [LARGE SCALE GENOMIC DNA]</scope>
    <source>
        <strain evidence="3 4">TK</strain>
    </source>
</reference>
<evidence type="ECO:0000313" key="3">
    <source>
        <dbReference type="EMBL" id="KYR01157.1"/>
    </source>
</evidence>
<dbReference type="Proteomes" id="UP000076078">
    <property type="component" value="Unassembled WGS sequence"/>
</dbReference>
<feature type="chain" id="PRO_5007593530" description="GIY-YIG domain-containing protein" evidence="1">
    <location>
        <begin position="22"/>
        <end position="273"/>
    </location>
</feature>
<organism evidence="3 4">
    <name type="scientific">Tieghemostelium lacteum</name>
    <name type="common">Slime mold</name>
    <name type="synonym">Dictyostelium lacteum</name>
    <dbReference type="NCBI Taxonomy" id="361077"/>
    <lineage>
        <taxon>Eukaryota</taxon>
        <taxon>Amoebozoa</taxon>
        <taxon>Evosea</taxon>
        <taxon>Eumycetozoa</taxon>
        <taxon>Dictyostelia</taxon>
        <taxon>Dictyosteliales</taxon>
        <taxon>Raperosteliaceae</taxon>
        <taxon>Tieghemostelium</taxon>
    </lineage>
</organism>